<name>A0A0H2LY21_VARPD</name>
<evidence type="ECO:0000313" key="5">
    <source>
        <dbReference type="Proteomes" id="UP000035170"/>
    </source>
</evidence>
<feature type="compositionally biased region" description="Low complexity" evidence="1">
    <location>
        <begin position="105"/>
        <end position="118"/>
    </location>
</feature>
<evidence type="ECO:0000313" key="4">
    <source>
        <dbReference type="EMBL" id="KLN55093.1"/>
    </source>
</evidence>
<dbReference type="Gene3D" id="1.10.150.320">
    <property type="entry name" value="Photosystem II 12 kDa extrinsic protein"/>
    <property type="match status" value="1"/>
</dbReference>
<dbReference type="SUPFAM" id="SSF47781">
    <property type="entry name" value="RuvA domain 2-like"/>
    <property type="match status" value="1"/>
</dbReference>
<evidence type="ECO:0000259" key="3">
    <source>
        <dbReference type="SMART" id="SM00278"/>
    </source>
</evidence>
<dbReference type="PATRIC" id="fig|34073.19.peg.3871"/>
<proteinExistence type="predicted"/>
<dbReference type="EMBL" id="JZWI01000019">
    <property type="protein sequence ID" value="KLN55093.1"/>
    <property type="molecule type" value="Genomic_DNA"/>
</dbReference>
<dbReference type="InterPro" id="IPR010994">
    <property type="entry name" value="RuvA_2-like"/>
</dbReference>
<feature type="signal peptide" evidence="2">
    <location>
        <begin position="1"/>
        <end position="19"/>
    </location>
</feature>
<dbReference type="GO" id="GO:0006281">
    <property type="term" value="P:DNA repair"/>
    <property type="evidence" value="ECO:0007669"/>
    <property type="project" value="InterPro"/>
</dbReference>
<keyword evidence="2" id="KW-0732">Signal</keyword>
<keyword evidence="5" id="KW-1185">Reference proteome</keyword>
<dbReference type="Pfam" id="PF12836">
    <property type="entry name" value="HHH_3"/>
    <property type="match status" value="1"/>
</dbReference>
<feature type="region of interest" description="Disordered" evidence="1">
    <location>
        <begin position="84"/>
        <end position="118"/>
    </location>
</feature>
<feature type="chain" id="PRO_5002596375" evidence="2">
    <location>
        <begin position="20"/>
        <end position="118"/>
    </location>
</feature>
<feature type="domain" description="Helix-hairpin-helix DNA-binding motif class 1" evidence="3">
    <location>
        <begin position="59"/>
        <end position="78"/>
    </location>
</feature>
<organism evidence="4 5">
    <name type="scientific">Variovorax paradoxus</name>
    <dbReference type="NCBI Taxonomy" id="34073"/>
    <lineage>
        <taxon>Bacteria</taxon>
        <taxon>Pseudomonadati</taxon>
        <taxon>Pseudomonadota</taxon>
        <taxon>Betaproteobacteria</taxon>
        <taxon>Burkholderiales</taxon>
        <taxon>Comamonadaceae</taxon>
        <taxon>Variovorax</taxon>
    </lineage>
</organism>
<gene>
    <name evidence="4" type="ORF">VPARA_37810</name>
</gene>
<sequence>MLKKILAMASMLFAVVSFAAVDVNKGTAADLDGIKGVGPAMSKRILDARKEGEFKDWPDFMQRVKGVKEKKAEKLSAEGLTVNGKAFGGQASAPAASKADKVAKAPKAAAAEAKPTKP</sequence>
<dbReference type="Proteomes" id="UP000035170">
    <property type="component" value="Unassembled WGS sequence"/>
</dbReference>
<reference evidence="4 5" key="1">
    <citation type="submission" date="2015-03" db="EMBL/GenBank/DDBJ databases">
        <title>Genome sequence of Variovorax paradoxus TBEA6.</title>
        <authorList>
            <person name="Poehlein A."/>
            <person name="Schuldes J."/>
            <person name="Wuebbeler J.H."/>
            <person name="Hiessl S."/>
            <person name="Steinbuechel A."/>
            <person name="Daniel R."/>
        </authorList>
    </citation>
    <scope>NUCLEOTIDE SEQUENCE [LARGE SCALE GENOMIC DNA]</scope>
    <source>
        <strain evidence="4 5">TBEA6</strain>
    </source>
</reference>
<comment type="caution">
    <text evidence="4">The sequence shown here is derived from an EMBL/GenBank/DDBJ whole genome shotgun (WGS) entry which is preliminary data.</text>
</comment>
<accession>A0A0H2LY21</accession>
<evidence type="ECO:0000256" key="2">
    <source>
        <dbReference type="SAM" id="SignalP"/>
    </source>
</evidence>
<dbReference type="SMART" id="SM00278">
    <property type="entry name" value="HhH1"/>
    <property type="match status" value="2"/>
</dbReference>
<dbReference type="InterPro" id="IPR003583">
    <property type="entry name" value="Hlx-hairpin-Hlx_DNA-bd_motif"/>
</dbReference>
<protein>
    <submittedName>
        <fullName evidence="4">Helix-hairpin-helix motif protein</fullName>
    </submittedName>
</protein>
<dbReference type="AlphaFoldDB" id="A0A0H2LY21"/>
<feature type="domain" description="Helix-hairpin-helix DNA-binding motif class 1" evidence="3">
    <location>
        <begin position="29"/>
        <end position="48"/>
    </location>
</feature>
<dbReference type="GO" id="GO:0003677">
    <property type="term" value="F:DNA binding"/>
    <property type="evidence" value="ECO:0007669"/>
    <property type="project" value="InterPro"/>
</dbReference>
<dbReference type="RefSeq" id="WP_047785622.1">
    <property type="nucleotide sequence ID" value="NZ_JZWI01000019.1"/>
</dbReference>
<evidence type="ECO:0000256" key="1">
    <source>
        <dbReference type="SAM" id="MobiDB-lite"/>
    </source>
</evidence>